<reference evidence="1 2" key="1">
    <citation type="journal article" date="2013" name="Int. J. Med. Microbiol.">
        <title>Legionella oakridgensis ATCC 33761 genome sequence and phenotypic characterization reveals its replication capacity in amoebae.</title>
        <authorList>
            <person name="Brzuszkiewicz E."/>
            <person name="Schulz T."/>
            <person name="Rydzewski K."/>
            <person name="Daniel R."/>
            <person name="Gillmaier N."/>
            <person name="Dittmann C."/>
            <person name="Holland G."/>
            <person name="Schunder E."/>
            <person name="Lautner M."/>
            <person name="Eisenreich W."/>
            <person name="Luck C."/>
            <person name="Heuner K."/>
        </authorList>
    </citation>
    <scope>NUCLEOTIDE SEQUENCE [LARGE SCALE GENOMIC DNA]</scope>
    <source>
        <strain>OR-10</strain>
        <strain evidence="2">ATCC 33761</strain>
    </source>
</reference>
<dbReference type="PATRIC" id="fig|1268635.3.peg.2649"/>
<accession>W0BI67</accession>
<keyword evidence="2" id="KW-1185">Reference proteome</keyword>
<dbReference type="STRING" id="1268635.Loa_02582"/>
<evidence type="ECO:0000313" key="1">
    <source>
        <dbReference type="EMBL" id="AHE68119.1"/>
    </source>
</evidence>
<evidence type="ECO:0000313" key="2">
    <source>
        <dbReference type="Proteomes" id="UP000018838"/>
    </source>
</evidence>
<gene>
    <name evidence="1" type="ORF">Loa_02582</name>
</gene>
<dbReference type="KEGG" id="lok:Loa_02582"/>
<proteinExistence type="predicted"/>
<dbReference type="Gene3D" id="2.60.120.10">
    <property type="entry name" value="Jelly Rolls"/>
    <property type="match status" value="1"/>
</dbReference>
<organism evidence="1 2">
    <name type="scientific">Legionella oakridgensis ATCC 33761 = DSM 21215</name>
    <dbReference type="NCBI Taxonomy" id="1268635"/>
    <lineage>
        <taxon>Bacteria</taxon>
        <taxon>Pseudomonadati</taxon>
        <taxon>Pseudomonadota</taxon>
        <taxon>Gammaproteobacteria</taxon>
        <taxon>Legionellales</taxon>
        <taxon>Legionellaceae</taxon>
        <taxon>Legionella</taxon>
    </lineage>
</organism>
<dbReference type="EMBL" id="CP004006">
    <property type="protein sequence ID" value="AHE68119.1"/>
    <property type="molecule type" value="Genomic_DNA"/>
</dbReference>
<dbReference type="eggNOG" id="ENOG503397T">
    <property type="taxonomic scope" value="Bacteria"/>
</dbReference>
<evidence type="ECO:0008006" key="3">
    <source>
        <dbReference type="Google" id="ProtNLM"/>
    </source>
</evidence>
<sequence>MTIPLAILGFSYFLSAGNLYANSKSSHRIPQFANNEVTVWKTVIYPASKQRLPMHRHEHDRVLIAFTNGLLKITNNQGKTHYLKLKKITPII</sequence>
<dbReference type="HOGENOM" id="CLU_2409629_0_0_6"/>
<name>W0BI67_9GAMM</name>
<dbReference type="AlphaFoldDB" id="W0BI67"/>
<dbReference type="InterPro" id="IPR014710">
    <property type="entry name" value="RmlC-like_jellyroll"/>
</dbReference>
<protein>
    <recommendedName>
        <fullName evidence="3">Cupin domain protein</fullName>
    </recommendedName>
</protein>
<dbReference type="Proteomes" id="UP000018838">
    <property type="component" value="Chromosome"/>
</dbReference>